<dbReference type="Proteomes" id="UP001341840">
    <property type="component" value="Unassembled WGS sequence"/>
</dbReference>
<feature type="non-terminal residue" evidence="1">
    <location>
        <position position="68"/>
    </location>
</feature>
<comment type="caution">
    <text evidence="1">The sequence shown here is derived from an EMBL/GenBank/DDBJ whole genome shotgun (WGS) entry which is preliminary data.</text>
</comment>
<reference evidence="1 2" key="1">
    <citation type="journal article" date="2023" name="Plants (Basel)">
        <title>Bridging the Gap: Combining Genomics and Transcriptomics Approaches to Understand Stylosanthes scabra, an Orphan Legume from the Brazilian Caatinga.</title>
        <authorList>
            <person name="Ferreira-Neto J.R.C."/>
            <person name="da Silva M.D."/>
            <person name="Binneck E."/>
            <person name="de Melo N.F."/>
            <person name="da Silva R.H."/>
            <person name="de Melo A.L.T.M."/>
            <person name="Pandolfi V."/>
            <person name="Bustamante F.O."/>
            <person name="Brasileiro-Vidal A.C."/>
            <person name="Benko-Iseppon A.M."/>
        </authorList>
    </citation>
    <scope>NUCLEOTIDE SEQUENCE [LARGE SCALE GENOMIC DNA]</scope>
    <source>
        <tissue evidence="1">Leaves</tissue>
    </source>
</reference>
<protein>
    <submittedName>
        <fullName evidence="1">Uncharacterized protein</fullName>
    </submittedName>
</protein>
<proteinExistence type="predicted"/>
<organism evidence="1 2">
    <name type="scientific">Stylosanthes scabra</name>
    <dbReference type="NCBI Taxonomy" id="79078"/>
    <lineage>
        <taxon>Eukaryota</taxon>
        <taxon>Viridiplantae</taxon>
        <taxon>Streptophyta</taxon>
        <taxon>Embryophyta</taxon>
        <taxon>Tracheophyta</taxon>
        <taxon>Spermatophyta</taxon>
        <taxon>Magnoliopsida</taxon>
        <taxon>eudicotyledons</taxon>
        <taxon>Gunneridae</taxon>
        <taxon>Pentapetalae</taxon>
        <taxon>rosids</taxon>
        <taxon>fabids</taxon>
        <taxon>Fabales</taxon>
        <taxon>Fabaceae</taxon>
        <taxon>Papilionoideae</taxon>
        <taxon>50 kb inversion clade</taxon>
        <taxon>dalbergioids sensu lato</taxon>
        <taxon>Dalbergieae</taxon>
        <taxon>Pterocarpus clade</taxon>
        <taxon>Stylosanthes</taxon>
    </lineage>
</organism>
<sequence>MTRNGKTSTKGSAPIAAGSTAGNFSKLLLHSCFQKVSRTNSSLVHRYSIPRIERLDLSPFFLSLCTED</sequence>
<name>A0ABU6U0B2_9FABA</name>
<accession>A0ABU6U0B2</accession>
<evidence type="ECO:0000313" key="1">
    <source>
        <dbReference type="EMBL" id="MED6154560.1"/>
    </source>
</evidence>
<keyword evidence="2" id="KW-1185">Reference proteome</keyword>
<gene>
    <name evidence="1" type="ORF">PIB30_113730</name>
</gene>
<evidence type="ECO:0000313" key="2">
    <source>
        <dbReference type="Proteomes" id="UP001341840"/>
    </source>
</evidence>
<dbReference type="EMBL" id="JASCZI010100172">
    <property type="protein sequence ID" value="MED6154560.1"/>
    <property type="molecule type" value="Genomic_DNA"/>
</dbReference>